<evidence type="ECO:0000313" key="12">
    <source>
        <dbReference type="Proteomes" id="UP001179121"/>
    </source>
</evidence>
<keyword evidence="2" id="KW-1003">Cell membrane</keyword>
<keyword evidence="12" id="KW-1185">Reference proteome</keyword>
<feature type="region of interest" description="Disordered" evidence="8">
    <location>
        <begin position="1"/>
        <end position="23"/>
    </location>
</feature>
<feature type="domain" description="POTRA" evidence="10">
    <location>
        <begin position="74"/>
        <end position="142"/>
    </location>
</feature>
<proteinExistence type="predicted"/>
<keyword evidence="7" id="KW-0131">Cell cycle</keyword>
<dbReference type="GO" id="GO:0016020">
    <property type="term" value="C:membrane"/>
    <property type="evidence" value="ECO:0007669"/>
    <property type="project" value="UniProtKB-SubCell"/>
</dbReference>
<reference evidence="11" key="1">
    <citation type="submission" date="2022-10" db="EMBL/GenBank/DDBJ databases">
        <authorList>
            <person name="Koch H."/>
        </authorList>
    </citation>
    <scope>NUCLEOTIDE SEQUENCE</scope>
    <source>
        <strain evidence="11">DNF</strain>
    </source>
</reference>
<name>A0AA86T2Q6_9BACT</name>
<dbReference type="Proteomes" id="UP001179121">
    <property type="component" value="Chromosome"/>
</dbReference>
<sequence>MFGRRKQKRPAGPRENLKRGLRGQEGRLRAGTRSLVRFVVGTAKLAAVLGVLVLAGWGGSLLWHNAGPWMAELFRVREVTVVGLQQVTRAEVLTRLRLDKQAVLYDIDPDKLVERLRTHPWIKDAELTRLPFHQLQVTIMERRPAAVVQRSDINVLVDEEGQILKWLGRVDEPSLPLCVGVEPRHLAQGASRERRTIKAAVTLAGILAETTSERIVIDATNPANLVATVKETRLSFGHSGFQEKWGLYARLRPNLATEHRLVGDPSPIDVDLRFAGRVIVRERG</sequence>
<evidence type="ECO:0000256" key="4">
    <source>
        <dbReference type="ARBA" id="ARBA00022692"/>
    </source>
</evidence>
<organism evidence="11 12">
    <name type="scientific">Nitrospira tepida</name>
    <dbReference type="NCBI Taxonomy" id="2973512"/>
    <lineage>
        <taxon>Bacteria</taxon>
        <taxon>Pseudomonadati</taxon>
        <taxon>Nitrospirota</taxon>
        <taxon>Nitrospiria</taxon>
        <taxon>Nitrospirales</taxon>
        <taxon>Nitrospiraceae</taxon>
        <taxon>Nitrospira</taxon>
    </lineage>
</organism>
<dbReference type="RefSeq" id="WP_289267589.1">
    <property type="nucleotide sequence ID" value="NZ_OX365700.1"/>
</dbReference>
<dbReference type="Pfam" id="PF08478">
    <property type="entry name" value="POTRA_1"/>
    <property type="match status" value="1"/>
</dbReference>
<dbReference type="AlphaFoldDB" id="A0AA86T2Q6"/>
<evidence type="ECO:0000256" key="6">
    <source>
        <dbReference type="ARBA" id="ARBA00023136"/>
    </source>
</evidence>
<dbReference type="InterPro" id="IPR026579">
    <property type="entry name" value="FtsQ"/>
</dbReference>
<keyword evidence="6 9" id="KW-0472">Membrane</keyword>
<dbReference type="InterPro" id="IPR034746">
    <property type="entry name" value="POTRA"/>
</dbReference>
<keyword evidence="5 9" id="KW-1133">Transmembrane helix</keyword>
<protein>
    <submittedName>
        <fullName evidence="11">FtsQ-type POTRA domain-containing protein</fullName>
    </submittedName>
</protein>
<dbReference type="KEGG" id="nti:DNFV4_01034"/>
<dbReference type="EMBL" id="OX365700">
    <property type="protein sequence ID" value="CAI4030606.1"/>
    <property type="molecule type" value="Genomic_DNA"/>
</dbReference>
<dbReference type="Gene3D" id="3.10.20.310">
    <property type="entry name" value="membrane protein fhac"/>
    <property type="match status" value="1"/>
</dbReference>
<evidence type="ECO:0000256" key="1">
    <source>
        <dbReference type="ARBA" id="ARBA00004370"/>
    </source>
</evidence>
<evidence type="ECO:0000256" key="5">
    <source>
        <dbReference type="ARBA" id="ARBA00022989"/>
    </source>
</evidence>
<gene>
    <name evidence="11" type="ORF">DNFV4_01034</name>
</gene>
<evidence type="ECO:0000256" key="7">
    <source>
        <dbReference type="ARBA" id="ARBA00023306"/>
    </source>
</evidence>
<dbReference type="InterPro" id="IPR013685">
    <property type="entry name" value="POTRA_FtsQ_type"/>
</dbReference>
<evidence type="ECO:0000313" key="11">
    <source>
        <dbReference type="EMBL" id="CAI4030606.1"/>
    </source>
</evidence>
<dbReference type="PANTHER" id="PTHR35851">
    <property type="entry name" value="CELL DIVISION PROTEIN FTSQ"/>
    <property type="match status" value="1"/>
</dbReference>
<evidence type="ECO:0000256" key="2">
    <source>
        <dbReference type="ARBA" id="ARBA00022475"/>
    </source>
</evidence>
<dbReference type="GO" id="GO:0090529">
    <property type="term" value="P:cell septum assembly"/>
    <property type="evidence" value="ECO:0007669"/>
    <property type="project" value="InterPro"/>
</dbReference>
<comment type="subcellular location">
    <subcellularLocation>
        <location evidence="1">Membrane</location>
    </subcellularLocation>
</comment>
<evidence type="ECO:0000256" key="9">
    <source>
        <dbReference type="SAM" id="Phobius"/>
    </source>
</evidence>
<dbReference type="PANTHER" id="PTHR35851:SF1">
    <property type="entry name" value="CELL DIVISION PROTEIN FTSQ"/>
    <property type="match status" value="1"/>
</dbReference>
<feature type="transmembrane region" description="Helical" evidence="9">
    <location>
        <begin position="35"/>
        <end position="57"/>
    </location>
</feature>
<accession>A0AA86T2Q6</accession>
<evidence type="ECO:0000259" key="10">
    <source>
        <dbReference type="PROSITE" id="PS51779"/>
    </source>
</evidence>
<keyword evidence="4 9" id="KW-0812">Transmembrane</keyword>
<keyword evidence="3" id="KW-0132">Cell division</keyword>
<feature type="compositionally biased region" description="Basic residues" evidence="8">
    <location>
        <begin position="1"/>
        <end position="11"/>
    </location>
</feature>
<evidence type="ECO:0000256" key="8">
    <source>
        <dbReference type="SAM" id="MobiDB-lite"/>
    </source>
</evidence>
<dbReference type="PROSITE" id="PS51779">
    <property type="entry name" value="POTRA"/>
    <property type="match status" value="1"/>
</dbReference>
<evidence type="ECO:0000256" key="3">
    <source>
        <dbReference type="ARBA" id="ARBA00022618"/>
    </source>
</evidence>